<gene>
    <name evidence="2" type="ORF">SAMN05444387_1849</name>
</gene>
<proteinExistence type="predicted"/>
<evidence type="ECO:0000313" key="3">
    <source>
        <dbReference type="Proteomes" id="UP000184216"/>
    </source>
</evidence>
<feature type="chain" id="PRO_5045148946" description="WG containing repeat-containing protein" evidence="1">
    <location>
        <begin position="19"/>
        <end position="487"/>
    </location>
</feature>
<reference evidence="2 3" key="1">
    <citation type="submission" date="2016-11" db="EMBL/GenBank/DDBJ databases">
        <authorList>
            <person name="Varghese N."/>
            <person name="Submissions S."/>
        </authorList>
    </citation>
    <scope>NUCLEOTIDE SEQUENCE [LARGE SCALE GENOMIC DNA]</scope>
    <source>
        <strain evidence="2 3">DSM 6368</strain>
    </source>
</reference>
<dbReference type="Proteomes" id="UP000184216">
    <property type="component" value="Unassembled WGS sequence"/>
</dbReference>
<dbReference type="Pfam" id="PF20559">
    <property type="entry name" value="DUF6770"/>
    <property type="match status" value="1"/>
</dbReference>
<dbReference type="EMBL" id="FRBX01000002">
    <property type="protein sequence ID" value="SHM07249.1"/>
    <property type="molecule type" value="Genomic_DNA"/>
</dbReference>
<evidence type="ECO:0008006" key="4">
    <source>
        <dbReference type="Google" id="ProtNLM"/>
    </source>
</evidence>
<organism evidence="2 3">
    <name type="scientific">Flavobacterium pectinovorum</name>
    <dbReference type="NCBI Taxonomy" id="29533"/>
    <lineage>
        <taxon>Bacteria</taxon>
        <taxon>Pseudomonadati</taxon>
        <taxon>Bacteroidota</taxon>
        <taxon>Flavobacteriia</taxon>
        <taxon>Flavobacteriales</taxon>
        <taxon>Flavobacteriaceae</taxon>
        <taxon>Flavobacterium</taxon>
    </lineage>
</organism>
<feature type="signal peptide" evidence="1">
    <location>
        <begin position="1"/>
        <end position="18"/>
    </location>
</feature>
<dbReference type="InterPro" id="IPR046661">
    <property type="entry name" value="DUF6770"/>
</dbReference>
<evidence type="ECO:0000256" key="1">
    <source>
        <dbReference type="SAM" id="SignalP"/>
    </source>
</evidence>
<evidence type="ECO:0000313" key="2">
    <source>
        <dbReference type="EMBL" id="SHM07249.1"/>
    </source>
</evidence>
<protein>
    <recommendedName>
        <fullName evidence="4">WG containing repeat-containing protein</fullName>
    </recommendedName>
</protein>
<keyword evidence="3" id="KW-1185">Reference proteome</keyword>
<dbReference type="RefSeq" id="WP_124020492.1">
    <property type="nucleotide sequence ID" value="NZ_FRBX01000002.1"/>
</dbReference>
<comment type="caution">
    <text evidence="2">The sequence shown here is derived from an EMBL/GenBank/DDBJ whole genome shotgun (WGS) entry which is preliminary data.</text>
</comment>
<keyword evidence="1" id="KW-0732">Signal</keyword>
<accession>A0ABY1J245</accession>
<name>A0ABY1J245_9FLAO</name>
<sequence length="487" mass="57608">MKKTYLLFFLLLTTFCFSQSYTVLNAAAGEYMAFQPIYDDSELFGYVELRTMNIDENNTVTIKYIVLDKNFNTMCSGTLMEKTSNSKRKKKFEDITYSDGFIRLDFFEFSQAFGQDAFPYFKTYQVIDLKKNTVISKGIYNPEVKDIDKKYDKIDRKGYLCYSLNKTGFLIMETNPDTEIGNEASIFYALNFKNEKIWEYKTNRELKKYLMNYTPINYDEKYIVLEGYFYKKTKREQRHILVLDAKTGKELLYLPTSSEYTVTREYTYLNGDKIYTGGRFFEKDSKEEYVTDESLGIYQTIIDIKTSKVIRDKYVKYDQFPDLKINKHGKIRGEGFLSFKRTSINPDGTTFVLGEAYWQKQQYRAYTQLYTFLMDKDFNPVKTVEYEVKRTRGSKYDFSQRLANSAGRAYFFFDKNDDKDLELNILNYYFKSQKQAIQKMPITNDDSAISVFPAKSGYVGIAEYFKKPEKTGKYMEVRLEKLNYERE</sequence>